<dbReference type="PANTHER" id="PTHR43296">
    <property type="entry name" value="PEROXISOMAL 2,4-DIENOYL-COA REDUCTASE"/>
    <property type="match status" value="1"/>
</dbReference>
<dbReference type="CDD" id="cd05369">
    <property type="entry name" value="TER_DECR_SDR_a"/>
    <property type="match status" value="1"/>
</dbReference>
<dbReference type="SUPFAM" id="SSF51735">
    <property type="entry name" value="NAD(P)-binding Rossmann-fold domains"/>
    <property type="match status" value="1"/>
</dbReference>
<keyword evidence="2" id="KW-0560">Oxidoreductase</keyword>
<dbReference type="InterPro" id="IPR045017">
    <property type="entry name" value="DECR2-like"/>
</dbReference>
<evidence type="ECO:0000256" key="1">
    <source>
        <dbReference type="ARBA" id="ARBA00022857"/>
    </source>
</evidence>
<dbReference type="Proteomes" id="UP000761264">
    <property type="component" value="Unassembled WGS sequence"/>
</dbReference>
<accession>A0A967F3I7</accession>
<evidence type="ECO:0000313" key="4">
    <source>
        <dbReference type="Proteomes" id="UP000761264"/>
    </source>
</evidence>
<dbReference type="InterPro" id="IPR002347">
    <property type="entry name" value="SDR_fam"/>
</dbReference>
<dbReference type="Pfam" id="PF13561">
    <property type="entry name" value="adh_short_C2"/>
    <property type="match status" value="1"/>
</dbReference>
<keyword evidence="1" id="KW-0521">NADP</keyword>
<dbReference type="GO" id="GO:0008670">
    <property type="term" value="F:2,4-dienoyl-CoA reductase (NADPH) activity"/>
    <property type="evidence" value="ECO:0007669"/>
    <property type="project" value="InterPro"/>
</dbReference>
<reference evidence="3" key="1">
    <citation type="submission" date="2020-03" db="EMBL/GenBank/DDBJ databases">
        <title>Genome of Pelagibius litoralis DSM 21314T.</title>
        <authorList>
            <person name="Wang G."/>
        </authorList>
    </citation>
    <scope>NUCLEOTIDE SEQUENCE</scope>
    <source>
        <strain evidence="3">DSM 21314</strain>
    </source>
</reference>
<dbReference type="InterPro" id="IPR036291">
    <property type="entry name" value="NAD(P)-bd_dom_sf"/>
</dbReference>
<dbReference type="AlphaFoldDB" id="A0A967F3I7"/>
<dbReference type="GO" id="GO:0009062">
    <property type="term" value="P:fatty acid catabolic process"/>
    <property type="evidence" value="ECO:0007669"/>
    <property type="project" value="InterPro"/>
</dbReference>
<dbReference type="PANTHER" id="PTHR43296:SF2">
    <property type="entry name" value="PEROXISOMAL 2,4-DIENOYL-COA REDUCTASE [(3E)-ENOYL-COA-PRODUCING]"/>
    <property type="match status" value="1"/>
</dbReference>
<evidence type="ECO:0000313" key="3">
    <source>
        <dbReference type="EMBL" id="NIA72334.1"/>
    </source>
</evidence>
<dbReference type="PRINTS" id="PR00081">
    <property type="entry name" value="GDHRDH"/>
</dbReference>
<dbReference type="RefSeq" id="WP_167231536.1">
    <property type="nucleotide sequence ID" value="NZ_JAAQPH010000040.1"/>
</dbReference>
<keyword evidence="4" id="KW-1185">Reference proteome</keyword>
<name>A0A967F3I7_9PROT</name>
<protein>
    <submittedName>
        <fullName evidence="3">SDR family oxidoreductase</fullName>
    </submittedName>
</protein>
<proteinExistence type="predicted"/>
<gene>
    <name evidence="3" type="ORF">HBA54_27465</name>
</gene>
<dbReference type="EMBL" id="JAAQPH010000040">
    <property type="protein sequence ID" value="NIA72334.1"/>
    <property type="molecule type" value="Genomic_DNA"/>
</dbReference>
<comment type="caution">
    <text evidence="3">The sequence shown here is derived from an EMBL/GenBank/DDBJ whole genome shotgun (WGS) entry which is preliminary data.</text>
</comment>
<evidence type="ECO:0000256" key="2">
    <source>
        <dbReference type="ARBA" id="ARBA00023002"/>
    </source>
</evidence>
<organism evidence="3 4">
    <name type="scientific">Pelagibius litoralis</name>
    <dbReference type="NCBI Taxonomy" id="374515"/>
    <lineage>
        <taxon>Bacteria</taxon>
        <taxon>Pseudomonadati</taxon>
        <taxon>Pseudomonadota</taxon>
        <taxon>Alphaproteobacteria</taxon>
        <taxon>Rhodospirillales</taxon>
        <taxon>Rhodovibrionaceae</taxon>
        <taxon>Pelagibius</taxon>
    </lineage>
</organism>
<sequence length="279" mass="29822">MFQSDLLQDKRILITGGGTGLGKAMGRRCLELGAKLIICGRRAEVLAETQAEFDEAYPGRTTALPCDLRDAAAVEAMVGSAWAEAPVDALVNNAAGNFLAKTETLSPRALDAVLSIVLHGTAYVTLACGKRWLADQHPGNVLSIVTTYAWTGSPYVVPSAMAKAGVLAMTRSLAVEWGRRGIRLNAIAPGPFPTKGAWDRLVPNAALDSIWKNKIPLGRVGEHIELANLAAYLLAEQSGYINGEVVTIDGGEWLKGAGQFSLMEAMSDEDWDAMRARKD</sequence>
<dbReference type="Gene3D" id="3.40.50.720">
    <property type="entry name" value="NAD(P)-binding Rossmann-like Domain"/>
    <property type="match status" value="1"/>
</dbReference>